<feature type="transmembrane region" description="Helical" evidence="1">
    <location>
        <begin position="21"/>
        <end position="40"/>
    </location>
</feature>
<dbReference type="PANTHER" id="PTHR34980:SF2">
    <property type="entry name" value="INNER MEMBRANE PROTEIN YHAH-RELATED"/>
    <property type="match status" value="1"/>
</dbReference>
<name>A0ABY3B2A0_9BACL</name>
<dbReference type="InterPro" id="IPR008523">
    <property type="entry name" value="DUF805"/>
</dbReference>
<evidence type="ECO:0000256" key="1">
    <source>
        <dbReference type="SAM" id="Phobius"/>
    </source>
</evidence>
<comment type="caution">
    <text evidence="2">The sequence shown here is derived from an EMBL/GenBank/DDBJ whole genome shotgun (WGS) entry which is preliminary data.</text>
</comment>
<evidence type="ECO:0000313" key="2">
    <source>
        <dbReference type="EMBL" id="TQR96858.1"/>
    </source>
</evidence>
<keyword evidence="3" id="KW-1185">Reference proteome</keyword>
<dbReference type="EMBL" id="VIJZ01000010">
    <property type="protein sequence ID" value="TQR96858.1"/>
    <property type="molecule type" value="Genomic_DNA"/>
</dbReference>
<reference evidence="2 3" key="1">
    <citation type="submission" date="2019-07" db="EMBL/GenBank/DDBJ databases">
        <title>Paenibacillus ottowii sp. nov. isolated from a fermentation system processing bovine manure.</title>
        <authorList>
            <person name="Velazquez L.F."/>
            <person name="Rajbanshi S."/>
            <person name="Guan S."/>
            <person name="Hinchee M."/>
            <person name="Welsh A."/>
        </authorList>
    </citation>
    <scope>NUCLEOTIDE SEQUENCE [LARGE SCALE GENOMIC DNA]</scope>
    <source>
        <strain evidence="2 3">MS2379</strain>
    </source>
</reference>
<dbReference type="RefSeq" id="WP_142614252.1">
    <property type="nucleotide sequence ID" value="NZ_VIJZ01000010.1"/>
</dbReference>
<proteinExistence type="predicted"/>
<keyword evidence="1" id="KW-1133">Transmembrane helix</keyword>
<protein>
    <submittedName>
        <fullName evidence="2">DUF805 domain-containing protein</fullName>
    </submittedName>
</protein>
<accession>A0ABY3B2A0</accession>
<feature type="transmembrane region" description="Helical" evidence="1">
    <location>
        <begin position="46"/>
        <end position="66"/>
    </location>
</feature>
<dbReference type="Proteomes" id="UP000319219">
    <property type="component" value="Unassembled WGS sequence"/>
</dbReference>
<keyword evidence="1" id="KW-0812">Transmembrane</keyword>
<feature type="transmembrane region" description="Helical" evidence="1">
    <location>
        <begin position="78"/>
        <end position="96"/>
    </location>
</feature>
<dbReference type="PANTHER" id="PTHR34980">
    <property type="entry name" value="INNER MEMBRANE PROTEIN-RELATED-RELATED"/>
    <property type="match status" value="1"/>
</dbReference>
<dbReference type="Pfam" id="PF05656">
    <property type="entry name" value="DUF805"/>
    <property type="match status" value="1"/>
</dbReference>
<keyword evidence="1" id="KW-0472">Membrane</keyword>
<organism evidence="2 3">
    <name type="scientific">Paenibacillus ottowii</name>
    <dbReference type="NCBI Taxonomy" id="2315729"/>
    <lineage>
        <taxon>Bacteria</taxon>
        <taxon>Bacillati</taxon>
        <taxon>Bacillota</taxon>
        <taxon>Bacilli</taxon>
        <taxon>Bacillales</taxon>
        <taxon>Paenibacillaceae</taxon>
        <taxon>Paenibacillus</taxon>
    </lineage>
</organism>
<evidence type="ECO:0000313" key="3">
    <source>
        <dbReference type="Proteomes" id="UP000319219"/>
    </source>
</evidence>
<gene>
    <name evidence="2" type="ORF">FKV70_21280</name>
</gene>
<sequence length="113" mass="12910">MQWYLKVLQNYVGFQGRARRTEYWMFVLFNAIAGLVLYLLDFLLGLPFVLSLIYGLAVLLPSLAVLFRRLHDTGKTGWWILIALVPFGSIVLLVFTCLDSQPGDNKYGKNPKL</sequence>